<dbReference type="Proteomes" id="UP000250918">
    <property type="component" value="Unassembled WGS sequence"/>
</dbReference>
<evidence type="ECO:0000256" key="4">
    <source>
        <dbReference type="ARBA" id="ARBA00023136"/>
    </source>
</evidence>
<sequence length="321" mass="37551">MAQFTYRDVRSDRDLSVAPPRHWWDWIFRLRIEEFLALVFFAPMVYLTLKAFFFYYSQGIYYRKFVGDVERACAVVIVAALAIWIAKYRPRWTVLRDALPFAYCVAIYTNLHDTIHFANPHDIHNALIAFDGWLFGVQPCIWAQQFVRPWLTEILSLCYMSFFIWSPLVASVLYFRKRKTEFRYTMASVILCFYFGYILYVLFPAVPPRIMLQHQLTAQFNGTPIADAALKVVNTLPGDSRAAFPSLHAAITLLSVLFAWKYLRTLFWVILPFCVGLWVSTIYLCHHYFLDLVAGFILGILAFVYGPRIEAWWQSRRPVGP</sequence>
<dbReference type="Gene3D" id="1.20.144.10">
    <property type="entry name" value="Phosphatidic acid phosphatase type 2/haloperoxidase"/>
    <property type="match status" value="1"/>
</dbReference>
<feature type="transmembrane region" description="Helical" evidence="5">
    <location>
        <begin position="182"/>
        <end position="203"/>
    </location>
</feature>
<gene>
    <name evidence="7" type="ORF">C3F09_09535</name>
</gene>
<feature type="transmembrane region" description="Helical" evidence="5">
    <location>
        <begin position="289"/>
        <end position="307"/>
    </location>
</feature>
<dbReference type="InterPro" id="IPR052185">
    <property type="entry name" value="IPC_Synthase-Related"/>
</dbReference>
<dbReference type="EMBL" id="PQAP01000154">
    <property type="protein sequence ID" value="PWB70124.1"/>
    <property type="molecule type" value="Genomic_DNA"/>
</dbReference>
<dbReference type="SUPFAM" id="SSF48317">
    <property type="entry name" value="Acid phosphatase/Vanadium-dependent haloperoxidase"/>
    <property type="match status" value="1"/>
</dbReference>
<evidence type="ECO:0000313" key="8">
    <source>
        <dbReference type="Proteomes" id="UP000250918"/>
    </source>
</evidence>
<reference evidence="7 8" key="1">
    <citation type="journal article" date="2018" name="ISME J.">
        <title>A methanotrophic archaeon couples anaerobic oxidation of methane to Fe(III) reduction.</title>
        <authorList>
            <person name="Cai C."/>
            <person name="Leu A.O."/>
            <person name="Xie G.J."/>
            <person name="Guo J."/>
            <person name="Feng Y."/>
            <person name="Zhao J.X."/>
            <person name="Tyson G.W."/>
            <person name="Yuan Z."/>
            <person name="Hu S."/>
        </authorList>
    </citation>
    <scope>NUCLEOTIDE SEQUENCE [LARGE SCALE GENOMIC DNA]</scope>
    <source>
        <strain evidence="7">FeB_12</strain>
    </source>
</reference>
<dbReference type="SMART" id="SM00014">
    <property type="entry name" value="acidPPc"/>
    <property type="match status" value="1"/>
</dbReference>
<feature type="transmembrane region" description="Helical" evidence="5">
    <location>
        <begin position="35"/>
        <end position="57"/>
    </location>
</feature>
<protein>
    <recommendedName>
        <fullName evidence="6">Phosphatidic acid phosphatase type 2/haloperoxidase domain-containing protein</fullName>
    </recommendedName>
</protein>
<keyword evidence="3 5" id="KW-1133">Transmembrane helix</keyword>
<keyword evidence="2 5" id="KW-0812">Transmembrane</keyword>
<name>A0A855WXQ5_9BACT</name>
<dbReference type="GO" id="GO:0016020">
    <property type="term" value="C:membrane"/>
    <property type="evidence" value="ECO:0007669"/>
    <property type="project" value="UniProtKB-SubCell"/>
</dbReference>
<dbReference type="AlphaFoldDB" id="A0A855WXQ5"/>
<feature type="transmembrane region" description="Helical" evidence="5">
    <location>
        <begin position="265"/>
        <end position="283"/>
    </location>
</feature>
<dbReference type="PANTHER" id="PTHR31310:SF7">
    <property type="entry name" value="PA-PHOSPHATASE RELATED-FAMILY PROTEIN DDB_G0268928"/>
    <property type="match status" value="1"/>
</dbReference>
<comment type="subcellular location">
    <subcellularLocation>
        <location evidence="1">Membrane</location>
        <topology evidence="1">Multi-pass membrane protein</topology>
    </subcellularLocation>
</comment>
<keyword evidence="4 5" id="KW-0472">Membrane</keyword>
<evidence type="ECO:0000259" key="6">
    <source>
        <dbReference type="SMART" id="SM00014"/>
    </source>
</evidence>
<dbReference type="InterPro" id="IPR026841">
    <property type="entry name" value="Aur1/Ipt1"/>
</dbReference>
<dbReference type="CDD" id="cd03386">
    <property type="entry name" value="PAP2_Aur1_like"/>
    <property type="match status" value="1"/>
</dbReference>
<proteinExistence type="predicted"/>
<dbReference type="InterPro" id="IPR036938">
    <property type="entry name" value="PAP2/HPO_sf"/>
</dbReference>
<feature type="transmembrane region" description="Helical" evidence="5">
    <location>
        <begin position="242"/>
        <end position="260"/>
    </location>
</feature>
<dbReference type="InterPro" id="IPR000326">
    <property type="entry name" value="PAP2/HPO"/>
</dbReference>
<evidence type="ECO:0000256" key="5">
    <source>
        <dbReference type="SAM" id="Phobius"/>
    </source>
</evidence>
<feature type="domain" description="Phosphatidic acid phosphatase type 2/haloperoxidase" evidence="6">
    <location>
        <begin position="185"/>
        <end position="307"/>
    </location>
</feature>
<evidence type="ECO:0000256" key="2">
    <source>
        <dbReference type="ARBA" id="ARBA00022692"/>
    </source>
</evidence>
<accession>A0A855WXQ5</accession>
<organism evidence="7 8">
    <name type="scientific">candidate division GN15 bacterium</name>
    <dbReference type="NCBI Taxonomy" id="2072418"/>
    <lineage>
        <taxon>Bacteria</taxon>
        <taxon>candidate division GN15</taxon>
    </lineage>
</organism>
<comment type="caution">
    <text evidence="7">The sequence shown here is derived from an EMBL/GenBank/DDBJ whole genome shotgun (WGS) entry which is preliminary data.</text>
</comment>
<evidence type="ECO:0000313" key="7">
    <source>
        <dbReference type="EMBL" id="PWB70124.1"/>
    </source>
</evidence>
<dbReference type="Pfam" id="PF14378">
    <property type="entry name" value="PAP2_3"/>
    <property type="match status" value="1"/>
</dbReference>
<feature type="transmembrane region" description="Helical" evidence="5">
    <location>
        <begin position="69"/>
        <end position="86"/>
    </location>
</feature>
<feature type="transmembrane region" description="Helical" evidence="5">
    <location>
        <begin position="154"/>
        <end position="175"/>
    </location>
</feature>
<dbReference type="PANTHER" id="PTHR31310">
    <property type="match status" value="1"/>
</dbReference>
<evidence type="ECO:0000256" key="3">
    <source>
        <dbReference type="ARBA" id="ARBA00022989"/>
    </source>
</evidence>
<evidence type="ECO:0000256" key="1">
    <source>
        <dbReference type="ARBA" id="ARBA00004141"/>
    </source>
</evidence>